<proteinExistence type="predicted"/>
<keyword evidence="2" id="KW-1185">Reference proteome</keyword>
<dbReference type="EMBL" id="AANC01000002">
    <property type="protein sequence ID" value="EAQ50604.1"/>
    <property type="molecule type" value="Genomic_DNA"/>
</dbReference>
<dbReference type="HOGENOM" id="CLU_3329460_0_0_10"/>
<gene>
    <name evidence="1" type="ORF">MED217_06212</name>
</gene>
<accession>A3XIL5</accession>
<protein>
    <submittedName>
        <fullName evidence="1">Uncharacterized protein</fullName>
    </submittedName>
</protein>
<dbReference type="AlphaFoldDB" id="A3XIL5"/>
<evidence type="ECO:0000313" key="1">
    <source>
        <dbReference type="EMBL" id="EAQ50604.1"/>
    </source>
</evidence>
<name>A3XIL5_LEEBM</name>
<sequence>MLKFYRNLNWSLFTLTHFNSTELNTINSKNFISTSQYF</sequence>
<dbReference type="Proteomes" id="UP000001601">
    <property type="component" value="Unassembled WGS sequence"/>
</dbReference>
<organism evidence="1 2">
    <name type="scientific">Leeuwenhoekiella blandensis (strain CECT 7118 / CCUG 51940 / KCTC 22103 / MED217)</name>
    <name type="common">Flavobacterium sp. (strain MED217)</name>
    <dbReference type="NCBI Taxonomy" id="398720"/>
    <lineage>
        <taxon>Bacteria</taxon>
        <taxon>Pseudomonadati</taxon>
        <taxon>Bacteroidota</taxon>
        <taxon>Flavobacteriia</taxon>
        <taxon>Flavobacteriales</taxon>
        <taxon>Flavobacteriaceae</taxon>
        <taxon>Leeuwenhoekiella</taxon>
    </lineage>
</organism>
<reference evidence="1 2" key="1">
    <citation type="journal article" date="2007" name="Nature">
        <title>Light stimulates growth of proteorhodopsin-containing marine Flavobacteria.</title>
        <authorList>
            <person name="Gomez-Consarnau L."/>
            <person name="Gonzalez J.M."/>
            <person name="Coll-Llado M."/>
            <person name="Gourdon P."/>
            <person name="Pascher T."/>
            <person name="Neutze R."/>
            <person name="Pedros-Alio C."/>
            <person name="Pinhassi J."/>
        </authorList>
    </citation>
    <scope>NUCLEOTIDE SEQUENCE [LARGE SCALE GENOMIC DNA]</scope>
    <source>
        <strain evidence="1 2">MED217</strain>
    </source>
</reference>
<dbReference type="STRING" id="398720.MED217_06212"/>
<comment type="caution">
    <text evidence="1">The sequence shown here is derived from an EMBL/GenBank/DDBJ whole genome shotgun (WGS) entry which is preliminary data.</text>
</comment>
<evidence type="ECO:0000313" key="2">
    <source>
        <dbReference type="Proteomes" id="UP000001601"/>
    </source>
</evidence>